<organism evidence="1 2">
    <name type="scientific">Lipomyces orientalis</name>
    <dbReference type="NCBI Taxonomy" id="1233043"/>
    <lineage>
        <taxon>Eukaryota</taxon>
        <taxon>Fungi</taxon>
        <taxon>Dikarya</taxon>
        <taxon>Ascomycota</taxon>
        <taxon>Saccharomycotina</taxon>
        <taxon>Lipomycetes</taxon>
        <taxon>Lipomycetales</taxon>
        <taxon>Lipomycetaceae</taxon>
        <taxon>Lipomyces</taxon>
    </lineage>
</organism>
<comment type="caution">
    <text evidence="1">The sequence shown here is derived from an EMBL/GenBank/DDBJ whole genome shotgun (WGS) entry which is preliminary data.</text>
</comment>
<keyword evidence="2" id="KW-1185">Reference proteome</keyword>
<reference evidence="2" key="1">
    <citation type="journal article" date="2024" name="Front. Bioeng. Biotechnol.">
        <title>Genome-scale model development and genomic sequencing of the oleaginous clade Lipomyces.</title>
        <authorList>
            <person name="Czajka J.J."/>
            <person name="Han Y."/>
            <person name="Kim J."/>
            <person name="Mondo S.J."/>
            <person name="Hofstad B.A."/>
            <person name="Robles A."/>
            <person name="Haridas S."/>
            <person name="Riley R."/>
            <person name="LaButti K."/>
            <person name="Pangilinan J."/>
            <person name="Andreopoulos W."/>
            <person name="Lipzen A."/>
            <person name="Yan J."/>
            <person name="Wang M."/>
            <person name="Ng V."/>
            <person name="Grigoriev I.V."/>
            <person name="Spatafora J.W."/>
            <person name="Magnuson J.K."/>
            <person name="Baker S.E."/>
            <person name="Pomraning K.R."/>
        </authorList>
    </citation>
    <scope>NUCLEOTIDE SEQUENCE [LARGE SCALE GENOMIC DNA]</scope>
    <source>
        <strain evidence="2">CBS 10300</strain>
    </source>
</reference>
<proteinExistence type="predicted"/>
<gene>
    <name evidence="1" type="ORF">V1517DRAFT_159991</name>
</gene>
<dbReference type="EMBL" id="MU970090">
    <property type="protein sequence ID" value="KAK9321775.1"/>
    <property type="molecule type" value="Genomic_DNA"/>
</dbReference>
<protein>
    <submittedName>
        <fullName evidence="1">Uncharacterized protein</fullName>
    </submittedName>
</protein>
<name>A0ACC3TLB0_9ASCO</name>
<accession>A0ACC3TLB0</accession>
<evidence type="ECO:0000313" key="1">
    <source>
        <dbReference type="EMBL" id="KAK9321775.1"/>
    </source>
</evidence>
<dbReference type="Proteomes" id="UP001489719">
    <property type="component" value="Unassembled WGS sequence"/>
</dbReference>
<evidence type="ECO:0000313" key="2">
    <source>
        <dbReference type="Proteomes" id="UP001489719"/>
    </source>
</evidence>
<sequence>MTERDDAGSMSVESFYVHMASEQLQAESAVQDGDIVSDGSVDGDADTRRVLKRRCNSSNGDEKVSDLTLRPAKRRTPPWSAMVDVLTRICAMLPRPDLKNVTLVCRCWANAARPILFRTVFLRISLQSFERLQEIARHNTLRKYVRKISYDGRTLDGRAAREGFQVWLTCRAGTGLGLDWKATRELVSRVDVKELERCYSNYLCYLFGQEYILRRSNEKEMLVNALQKLPGLEAIQYVVPRDMRPSRIAPPLDSLSPSAREILAEPQDYPGYRESEGHFWTLLQSACLSGHAQQLRTVQGSRLDLERWNAAAAESLSDCYEALPNLEQLSLEFDFAQRSDGDAAMLARIIARVLGLESLRLSFDEFSWDHPHAVIHLPQVIDETIRWEYLRRLSLQAVATTEGCLRSLLQRHARSLRSLELSNIKFEDAAIPNQDRRGSWIQFIHFLRQTLSLEHVRFNGCFSNSWNEAWITRDADDERLFDLSGVSAPYPDDCLKYRIERFVTHGGVSPFTARTVKDYENMFPYYNLPWTFDEDRSWSFAPPLIQ</sequence>